<name>A0ABQ7PVU9_PLUXY</name>
<protein>
    <submittedName>
        <fullName evidence="2">Uncharacterized protein</fullName>
    </submittedName>
</protein>
<evidence type="ECO:0000313" key="3">
    <source>
        <dbReference type="Proteomes" id="UP000823941"/>
    </source>
</evidence>
<evidence type="ECO:0000256" key="1">
    <source>
        <dbReference type="SAM" id="MobiDB-lite"/>
    </source>
</evidence>
<feature type="compositionally biased region" description="Basic residues" evidence="1">
    <location>
        <begin position="20"/>
        <end position="32"/>
    </location>
</feature>
<organism evidence="2 3">
    <name type="scientific">Plutella xylostella</name>
    <name type="common">Diamondback moth</name>
    <name type="synonym">Plutella maculipennis</name>
    <dbReference type="NCBI Taxonomy" id="51655"/>
    <lineage>
        <taxon>Eukaryota</taxon>
        <taxon>Metazoa</taxon>
        <taxon>Ecdysozoa</taxon>
        <taxon>Arthropoda</taxon>
        <taxon>Hexapoda</taxon>
        <taxon>Insecta</taxon>
        <taxon>Pterygota</taxon>
        <taxon>Neoptera</taxon>
        <taxon>Endopterygota</taxon>
        <taxon>Lepidoptera</taxon>
        <taxon>Glossata</taxon>
        <taxon>Ditrysia</taxon>
        <taxon>Yponomeutoidea</taxon>
        <taxon>Plutellidae</taxon>
        <taxon>Plutella</taxon>
    </lineage>
</organism>
<dbReference type="EMBL" id="JAHIBW010000027">
    <property type="protein sequence ID" value="KAG7297077.1"/>
    <property type="molecule type" value="Genomic_DNA"/>
</dbReference>
<accession>A0ABQ7PVU9</accession>
<dbReference type="Proteomes" id="UP000823941">
    <property type="component" value="Chromosome 27"/>
</dbReference>
<sequence length="50" mass="6196">MDGHARHRFQKDPIIWQHPGGRRRRTRTQARRGCARWLMKRSLEEERENK</sequence>
<keyword evidence="3" id="KW-1185">Reference proteome</keyword>
<comment type="caution">
    <text evidence="2">The sequence shown here is derived from an EMBL/GenBank/DDBJ whole genome shotgun (WGS) entry which is preliminary data.</text>
</comment>
<evidence type="ECO:0000313" key="2">
    <source>
        <dbReference type="EMBL" id="KAG7297077.1"/>
    </source>
</evidence>
<feature type="region of interest" description="Disordered" evidence="1">
    <location>
        <begin position="1"/>
        <end position="32"/>
    </location>
</feature>
<proteinExistence type="predicted"/>
<gene>
    <name evidence="2" type="ORF">JYU34_020013</name>
</gene>
<reference evidence="2 3" key="1">
    <citation type="submission" date="2021-06" db="EMBL/GenBank/DDBJ databases">
        <title>A haploid diamondback moth (Plutella xylostella L.) genome assembly resolves 31 chromosomes and identifies a diamide resistance mutation.</title>
        <authorList>
            <person name="Ward C.M."/>
            <person name="Perry K.D."/>
            <person name="Baker G."/>
            <person name="Powis K."/>
            <person name="Heckel D.G."/>
            <person name="Baxter S.W."/>
        </authorList>
    </citation>
    <scope>NUCLEOTIDE SEQUENCE [LARGE SCALE GENOMIC DNA]</scope>
    <source>
        <strain evidence="2 3">LV</strain>
        <tissue evidence="2">Single pupa</tissue>
    </source>
</reference>